<evidence type="ECO:0000256" key="7">
    <source>
        <dbReference type="ARBA" id="ARBA00023004"/>
    </source>
</evidence>
<feature type="region of interest" description="Disordered" evidence="11">
    <location>
        <begin position="282"/>
        <end position="314"/>
    </location>
</feature>
<accession>A0ABP9ZEC2</accession>
<keyword evidence="8" id="KW-0496">Mitochondrion</keyword>
<dbReference type="InterPro" id="IPR000511">
    <property type="entry name" value="Holocyt_c/c1_synthase"/>
</dbReference>
<evidence type="ECO:0000256" key="6">
    <source>
        <dbReference type="ARBA" id="ARBA00022792"/>
    </source>
</evidence>
<feature type="compositionally biased region" description="Polar residues" evidence="11">
    <location>
        <begin position="542"/>
        <end position="560"/>
    </location>
</feature>
<evidence type="ECO:0000256" key="8">
    <source>
        <dbReference type="ARBA" id="ARBA00023128"/>
    </source>
</evidence>
<keyword evidence="4" id="KW-0349">Heme</keyword>
<keyword evidence="13" id="KW-1185">Reference proteome</keyword>
<evidence type="ECO:0000256" key="11">
    <source>
        <dbReference type="SAM" id="MobiDB-lite"/>
    </source>
</evidence>
<comment type="caution">
    <text evidence="12">The sequence shown here is derived from an EMBL/GenBank/DDBJ whole genome shotgun (WGS) entry which is preliminary data.</text>
</comment>
<proteinExistence type="inferred from homology"/>
<feature type="compositionally biased region" description="Acidic residues" evidence="11">
    <location>
        <begin position="282"/>
        <end position="307"/>
    </location>
</feature>
<dbReference type="PROSITE" id="PS00822">
    <property type="entry name" value="CYTO_HEME_LYASE_2"/>
    <property type="match status" value="1"/>
</dbReference>
<dbReference type="Proteomes" id="UP001473302">
    <property type="component" value="Unassembled WGS sequence"/>
</dbReference>
<evidence type="ECO:0000256" key="5">
    <source>
        <dbReference type="ARBA" id="ARBA00022723"/>
    </source>
</evidence>
<dbReference type="EMBL" id="BAABUK010000042">
    <property type="protein sequence ID" value="GAA5817411.1"/>
    <property type="molecule type" value="Genomic_DNA"/>
</dbReference>
<dbReference type="EC" id="4.4.1.17" evidence="3"/>
<comment type="similarity">
    <text evidence="2">Belongs to the cytochrome c-type heme lyase family.</text>
</comment>
<keyword evidence="7" id="KW-0408">Iron</keyword>
<evidence type="ECO:0000256" key="2">
    <source>
        <dbReference type="ARBA" id="ARBA00007255"/>
    </source>
</evidence>
<evidence type="ECO:0000313" key="13">
    <source>
        <dbReference type="Proteomes" id="UP001473302"/>
    </source>
</evidence>
<evidence type="ECO:0000256" key="9">
    <source>
        <dbReference type="ARBA" id="ARBA00023136"/>
    </source>
</evidence>
<evidence type="ECO:0000313" key="12">
    <source>
        <dbReference type="EMBL" id="GAA5817411.1"/>
    </source>
</evidence>
<keyword evidence="9" id="KW-0472">Membrane</keyword>
<feature type="region of interest" description="Disordered" evidence="11">
    <location>
        <begin position="540"/>
        <end position="571"/>
    </location>
</feature>
<gene>
    <name evidence="12" type="ORF">MFLAVUS_010957</name>
</gene>
<evidence type="ECO:0000256" key="3">
    <source>
        <dbReference type="ARBA" id="ARBA00012218"/>
    </source>
</evidence>
<evidence type="ECO:0000256" key="1">
    <source>
        <dbReference type="ARBA" id="ARBA00004273"/>
    </source>
</evidence>
<keyword evidence="10" id="KW-0456">Lyase</keyword>
<name>A0ABP9ZEC2_9FUNG</name>
<dbReference type="Pfam" id="PF01265">
    <property type="entry name" value="Cyto_heme_lyase"/>
    <property type="match status" value="1"/>
</dbReference>
<organism evidence="12 13">
    <name type="scientific">Mucor flavus</name>
    <dbReference type="NCBI Taxonomy" id="439312"/>
    <lineage>
        <taxon>Eukaryota</taxon>
        <taxon>Fungi</taxon>
        <taxon>Fungi incertae sedis</taxon>
        <taxon>Mucoromycota</taxon>
        <taxon>Mucoromycotina</taxon>
        <taxon>Mucoromycetes</taxon>
        <taxon>Mucorales</taxon>
        <taxon>Mucorineae</taxon>
        <taxon>Mucoraceae</taxon>
        <taxon>Mucor</taxon>
    </lineage>
</organism>
<dbReference type="PANTHER" id="PTHR12743">
    <property type="entry name" value="CYTOCHROME C1 HEME LYASE"/>
    <property type="match status" value="1"/>
</dbReference>
<comment type="subcellular location">
    <subcellularLocation>
        <location evidence="1">Mitochondrion inner membrane</location>
    </subcellularLocation>
</comment>
<keyword evidence="5" id="KW-0479">Metal-binding</keyword>
<sequence length="737" mass="84693">MSNFIVYSCHCLNIRIHLATKYTANAFAELKEQAAVKEPFPGLEFELGMGGIVIEFNTLVHTETKPGWKTISCLNCNCGKIYSVTEPSSFSKVVVHENAIYGEEAEMVKQDPQYSSIFKIKLNPDTEDLVPMPSAEDVPGKLLSTHQQIISLLDLSIEQIRLESKLRIEEFKRKEEKQTQALISKAKLENNQLWSKIIQITDQNVDEKKSYVTFAPAAAATTTSAAESSNKKPTIRKIGFALNESDISSSLKNKNLDHYHLNMLSKNNQEVEVEEEDMFNLDEEFSEEENEDESLNEDKEEEEEEDEEKQKIENKKDLLLSSSLQKSISEIDQKFSWIKKKRNTSKYMRKDFDLKTDVKKGINSNNSEEDKYVSLYATSVPITIHYPIPEDDDEEGEEAEKKDTKKKNLIASSFVNFDFSYSDRMLSEQFPEPIVKRKIVPSNSNVCLESDSIIGKSLDTRALMKKKEKCPVDHQKVEEPKFPVDHKPIETKAEEPTCPVDHNSYKNFLPPKTDEPQTCPVDPSAYKHFLPASKEGCVSDAIDSTNNMPKISEQAPQPDQKTPLAKERETSTIPRANSDDRLWIYPSEQMFFNAMRRKNWTPEEQDMQVVVPIHNAVNEMAWQKILEWEKLHQTECNQPMLAKFEGRPKDITPKARIRSWFGYALPFDRHDWVVDRCGEKVIYVIDFYSGKQDPKKPMSLSFYLDVRPAVSPSGMWDRLRMSFRKGQFIQEFGCTDV</sequence>
<evidence type="ECO:0000256" key="4">
    <source>
        <dbReference type="ARBA" id="ARBA00022617"/>
    </source>
</evidence>
<dbReference type="PANTHER" id="PTHR12743:SF0">
    <property type="entry name" value="HOLOCYTOCHROME C-TYPE SYNTHASE"/>
    <property type="match status" value="1"/>
</dbReference>
<reference evidence="12 13" key="1">
    <citation type="submission" date="2024-04" db="EMBL/GenBank/DDBJ databases">
        <title>genome sequences of Mucor flavus KT1a and Helicostylum pulchrum KT1b strains isolated from the surface of a dry-aged beef.</title>
        <authorList>
            <person name="Toyotome T."/>
            <person name="Hosono M."/>
            <person name="Torimaru M."/>
            <person name="Fukuda K."/>
            <person name="Mikami N."/>
        </authorList>
    </citation>
    <scope>NUCLEOTIDE SEQUENCE [LARGE SCALE GENOMIC DNA]</scope>
    <source>
        <strain evidence="12 13">KT1a</strain>
    </source>
</reference>
<protein>
    <recommendedName>
        <fullName evidence="3">holocytochrome-c synthase</fullName>
        <ecNumber evidence="3">4.4.1.17</ecNumber>
    </recommendedName>
</protein>
<keyword evidence="6" id="KW-0999">Mitochondrion inner membrane</keyword>
<evidence type="ECO:0000256" key="10">
    <source>
        <dbReference type="ARBA" id="ARBA00023239"/>
    </source>
</evidence>
<dbReference type="PROSITE" id="PS00821">
    <property type="entry name" value="CYTO_HEME_LYASE_1"/>
    <property type="match status" value="1"/>
</dbReference>